<dbReference type="STRING" id="138074.SYMBAF_100017"/>
<accession>A0A068YWD4</accession>
<sequence length="49" mass="5854">MNKQLEDIESWKDQVVEAARKLVYCRGRYHSELNMKALIELFKKVEKKG</sequence>
<reference evidence="1 2" key="1">
    <citation type="journal article" date="2014" name="Genome Announc.">
        <title>Whole-Genome Sequence of Serratia symbiotica Strain CWBI-2.3T, a Free-Living Symbiont of the Black Bean Aphid Aphis fabae.</title>
        <authorList>
            <person name="Foray V."/>
            <person name="Grigorescu A.S."/>
            <person name="Sabri A."/>
            <person name="Haubruge E."/>
            <person name="Lognay G."/>
            <person name="Francis F."/>
            <person name="Fauconnier M.L."/>
            <person name="Hance T."/>
            <person name="Thonart P."/>
        </authorList>
    </citation>
    <scope>NUCLEOTIDE SEQUENCE [LARGE SCALE GENOMIC DNA]</scope>
    <source>
        <strain evidence="1">CWBI-2.3</strain>
    </source>
</reference>
<dbReference type="AlphaFoldDB" id="A0A068YWD4"/>
<name>A0A068YWD4_9GAMM</name>
<dbReference type="GeneID" id="93735702"/>
<gene>
    <name evidence="1" type="ORF">SYMBAF_04105</name>
</gene>
<dbReference type="Proteomes" id="UP000042738">
    <property type="component" value="Chromosome"/>
</dbReference>
<dbReference type="RefSeq" id="WP_160289763.1">
    <property type="nucleotide sequence ID" value="NZ_CP050855.1"/>
</dbReference>
<evidence type="ECO:0000313" key="2">
    <source>
        <dbReference type="Proteomes" id="UP000042738"/>
    </source>
</evidence>
<organism evidence="1 2">
    <name type="scientific">Serratia symbiotica</name>
    <dbReference type="NCBI Taxonomy" id="138074"/>
    <lineage>
        <taxon>Bacteria</taxon>
        <taxon>Pseudomonadati</taxon>
        <taxon>Pseudomonadota</taxon>
        <taxon>Gammaproteobacteria</taxon>
        <taxon>Enterobacterales</taxon>
        <taxon>Yersiniaceae</taxon>
        <taxon>Serratia</taxon>
    </lineage>
</organism>
<proteinExistence type="predicted"/>
<protein>
    <submittedName>
        <fullName evidence="1">Uncharacterized protein</fullName>
    </submittedName>
</protein>
<evidence type="ECO:0000313" key="1">
    <source>
        <dbReference type="EMBL" id="QLH61629.1"/>
    </source>
</evidence>
<dbReference type="EMBL" id="CP050855">
    <property type="protein sequence ID" value="QLH61629.1"/>
    <property type="molecule type" value="Genomic_DNA"/>
</dbReference>